<gene>
    <name evidence="2" type="ORF">AVDCRST_MAG19-3375</name>
</gene>
<sequence length="390" mass="43719">GFCPQRPAGRDRVSAPRSSAGTRRRCPRPHSVGGVPCLRRCVVQRLSPPDRHARGDQRDDRRRVDVDQRLHRRLLPRPDRLLGDRRLRRGPPQPRAAVEVGDVPAGAARVARRLRHDGLAPPGSAALRLPGRGDRRGHGRDTGRHAADAPLGPLRRGGNDGFSDHRPLGGQQLVGGYPRCPRAIADSELYQRLGGLWLRARGYLRGLAVARVPLRPGDDRLPREPDCRTRGRRQRPPFPDDRVRRWRVPDRRRRAAARAPDRQRRPVRLLLHDDLQRRHHGRPGGDGQHQRRGAGRGDHDARPGVPAGGRGRHGPWPTLVRRALRPVADHPRDRLHPRHDLSSAGILRRPGTRPRPAPATWSPPGRRRGRGDADARAGARRRPRGRSEPL</sequence>
<feature type="compositionally biased region" description="Basic and acidic residues" evidence="1">
    <location>
        <begin position="76"/>
        <end position="85"/>
    </location>
</feature>
<feature type="compositionally biased region" description="Basic and acidic residues" evidence="1">
    <location>
        <begin position="327"/>
        <end position="341"/>
    </location>
</feature>
<feature type="non-terminal residue" evidence="2">
    <location>
        <position position="390"/>
    </location>
</feature>
<feature type="compositionally biased region" description="Basic and acidic residues" evidence="1">
    <location>
        <begin position="216"/>
        <end position="229"/>
    </location>
</feature>
<feature type="compositionally biased region" description="Basic and acidic residues" evidence="1">
    <location>
        <begin position="259"/>
        <end position="276"/>
    </location>
</feature>
<accession>A0A6J4VH04</accession>
<dbReference type="AlphaFoldDB" id="A0A6J4VH04"/>
<feature type="region of interest" description="Disordered" evidence="1">
    <location>
        <begin position="215"/>
        <end position="390"/>
    </location>
</feature>
<reference evidence="2" key="1">
    <citation type="submission" date="2020-02" db="EMBL/GenBank/DDBJ databases">
        <authorList>
            <person name="Meier V. D."/>
        </authorList>
    </citation>
    <scope>NUCLEOTIDE SEQUENCE</scope>
    <source>
        <strain evidence="2">AVDCRST_MAG19</strain>
    </source>
</reference>
<feature type="compositionally biased region" description="Basic and acidic residues" evidence="1">
    <location>
        <begin position="131"/>
        <end position="147"/>
    </location>
</feature>
<organism evidence="2">
    <name type="scientific">uncultured Thermomicrobiales bacterium</name>
    <dbReference type="NCBI Taxonomy" id="1645740"/>
    <lineage>
        <taxon>Bacteria</taxon>
        <taxon>Pseudomonadati</taxon>
        <taxon>Thermomicrobiota</taxon>
        <taxon>Thermomicrobia</taxon>
        <taxon>Thermomicrobiales</taxon>
        <taxon>environmental samples</taxon>
    </lineage>
</organism>
<feature type="non-terminal residue" evidence="2">
    <location>
        <position position="1"/>
    </location>
</feature>
<proteinExistence type="predicted"/>
<dbReference type="EMBL" id="CADCWL010000186">
    <property type="protein sequence ID" value="CAA9576101.1"/>
    <property type="molecule type" value="Genomic_DNA"/>
</dbReference>
<feature type="compositionally biased region" description="Basic and acidic residues" evidence="1">
    <location>
        <begin position="48"/>
        <end position="69"/>
    </location>
</feature>
<evidence type="ECO:0000256" key="1">
    <source>
        <dbReference type="SAM" id="MobiDB-lite"/>
    </source>
</evidence>
<name>A0A6J4VH04_9BACT</name>
<evidence type="ECO:0000313" key="2">
    <source>
        <dbReference type="EMBL" id="CAA9576101.1"/>
    </source>
</evidence>
<protein>
    <submittedName>
        <fullName evidence="2">Branched-chain amino acid transport system permease protein LivM</fullName>
    </submittedName>
</protein>
<feature type="region of interest" description="Disordered" evidence="1">
    <location>
        <begin position="1"/>
        <end position="31"/>
    </location>
</feature>
<feature type="region of interest" description="Disordered" evidence="1">
    <location>
        <begin position="48"/>
        <end position="176"/>
    </location>
</feature>
<feature type="compositionally biased region" description="Basic and acidic residues" evidence="1">
    <location>
        <begin position="238"/>
        <end position="249"/>
    </location>
</feature>